<evidence type="ECO:0000256" key="3">
    <source>
        <dbReference type="ARBA" id="ARBA00022679"/>
    </source>
</evidence>
<dbReference type="PANTHER" id="PTHR10250">
    <property type="entry name" value="MICROSOMAL GLUTATHIONE S-TRANSFERASE"/>
    <property type="match status" value="1"/>
</dbReference>
<organism evidence="24 25">
    <name type="scientific">Clupea harengus</name>
    <name type="common">Atlantic herring</name>
    <dbReference type="NCBI Taxonomy" id="7950"/>
    <lineage>
        <taxon>Eukaryota</taxon>
        <taxon>Metazoa</taxon>
        <taxon>Chordata</taxon>
        <taxon>Craniata</taxon>
        <taxon>Vertebrata</taxon>
        <taxon>Euteleostomi</taxon>
        <taxon>Actinopterygii</taxon>
        <taxon>Neopterygii</taxon>
        <taxon>Teleostei</taxon>
        <taxon>Clupei</taxon>
        <taxon>Clupeiformes</taxon>
        <taxon>Clupeoidei</taxon>
        <taxon>Clupeidae</taxon>
        <taxon>Clupea</taxon>
    </lineage>
</organism>
<dbReference type="GO" id="GO:0004602">
    <property type="term" value="F:glutathione peroxidase activity"/>
    <property type="evidence" value="ECO:0007669"/>
    <property type="project" value="TreeGrafter"/>
</dbReference>
<comment type="pathway">
    <text evidence="14">Lipid metabolism; leukotriene C4 biosynthesis.</text>
</comment>
<name>A0A6P8G617_CLUHA</name>
<dbReference type="InterPro" id="IPR001129">
    <property type="entry name" value="Membr-assoc_MAPEG"/>
</dbReference>
<evidence type="ECO:0000256" key="15">
    <source>
        <dbReference type="ARBA" id="ARBA00037916"/>
    </source>
</evidence>
<keyword evidence="3" id="KW-0808">Transferase</keyword>
<dbReference type="GO" id="GO:0006691">
    <property type="term" value="P:leukotriene metabolic process"/>
    <property type="evidence" value="ECO:0007669"/>
    <property type="project" value="UniProtKB-ARBA"/>
</dbReference>
<comment type="subcellular location">
    <subcellularLocation>
        <location evidence="1">Mitochondrion outer membrane</location>
        <topology evidence="1">Multi-pass membrane protein</topology>
    </subcellularLocation>
</comment>
<keyword evidence="12" id="KW-0456">Lyase</keyword>
<dbReference type="InterPro" id="IPR050997">
    <property type="entry name" value="MAPEG"/>
</dbReference>
<dbReference type="GO" id="GO:0004464">
    <property type="term" value="F:leukotriene-C4 synthase activity"/>
    <property type="evidence" value="ECO:0007669"/>
    <property type="project" value="UniProtKB-EC"/>
</dbReference>
<keyword evidence="10 23" id="KW-0472">Membrane</keyword>
<evidence type="ECO:0000256" key="14">
    <source>
        <dbReference type="ARBA" id="ARBA00037884"/>
    </source>
</evidence>
<dbReference type="GO" id="GO:0005741">
    <property type="term" value="C:mitochondrial outer membrane"/>
    <property type="evidence" value="ECO:0007669"/>
    <property type="project" value="UniProtKB-SubCell"/>
</dbReference>
<evidence type="ECO:0000256" key="17">
    <source>
        <dbReference type="ARBA" id="ARBA00043664"/>
    </source>
</evidence>
<reference evidence="25" key="1">
    <citation type="submission" date="2025-08" db="UniProtKB">
        <authorList>
            <consortium name="RefSeq"/>
        </authorList>
    </citation>
    <scope>IDENTIFICATION</scope>
</reference>
<evidence type="ECO:0000256" key="8">
    <source>
        <dbReference type="ARBA" id="ARBA00023098"/>
    </source>
</evidence>
<dbReference type="AlphaFoldDB" id="A0A6P8G617"/>
<evidence type="ECO:0000256" key="16">
    <source>
        <dbReference type="ARBA" id="ARBA00039056"/>
    </source>
</evidence>
<comment type="pathway">
    <text evidence="15">Lipid metabolism; arachidonate metabolism.</text>
</comment>
<dbReference type="FunFam" id="1.20.120.550:FF:000004">
    <property type="entry name" value="Microsomal glutathione S-transferase 3"/>
    <property type="match status" value="1"/>
</dbReference>
<dbReference type="InterPro" id="IPR023352">
    <property type="entry name" value="MAPEG-like_dom_sf"/>
</dbReference>
<dbReference type="GO" id="GO:0005783">
    <property type="term" value="C:endoplasmic reticulum"/>
    <property type="evidence" value="ECO:0007669"/>
    <property type="project" value="TreeGrafter"/>
</dbReference>
<dbReference type="RefSeq" id="XP_031431102.1">
    <property type="nucleotide sequence ID" value="XM_031575242.2"/>
</dbReference>
<comment type="catalytic activity">
    <reaction evidence="17">
        <text>(5S)-hydroperoxy-(6E,8Z,11Z,14Z)-eicosatetraenoate + 2 glutathione = (5S)-hydroxy-(6E,8Z,11Z,14Z)-eicosatetraenoate + glutathione disulfide + H2O</text>
        <dbReference type="Rhea" id="RHEA:48620"/>
        <dbReference type="ChEBI" id="CHEBI:15377"/>
        <dbReference type="ChEBI" id="CHEBI:57450"/>
        <dbReference type="ChEBI" id="CHEBI:57925"/>
        <dbReference type="ChEBI" id="CHEBI:58297"/>
        <dbReference type="ChEBI" id="CHEBI:90632"/>
    </reaction>
    <physiologicalReaction direction="left-to-right" evidence="17">
        <dbReference type="Rhea" id="RHEA:48621"/>
    </physiologicalReaction>
</comment>
<comment type="catalytic activity">
    <reaction evidence="18">
        <text>leukotriene C4 = leukotriene A4 + glutathione</text>
        <dbReference type="Rhea" id="RHEA:17617"/>
        <dbReference type="ChEBI" id="CHEBI:57463"/>
        <dbReference type="ChEBI" id="CHEBI:57925"/>
        <dbReference type="ChEBI" id="CHEBI:57973"/>
        <dbReference type="EC" id="4.4.1.20"/>
    </reaction>
    <physiologicalReaction direction="right-to-left" evidence="18">
        <dbReference type="Rhea" id="RHEA:17619"/>
    </physiologicalReaction>
</comment>
<evidence type="ECO:0000256" key="10">
    <source>
        <dbReference type="ARBA" id="ARBA00023136"/>
    </source>
</evidence>
<evidence type="ECO:0000256" key="1">
    <source>
        <dbReference type="ARBA" id="ARBA00004374"/>
    </source>
</evidence>
<evidence type="ECO:0000256" key="7">
    <source>
        <dbReference type="ARBA" id="ARBA00023002"/>
    </source>
</evidence>
<dbReference type="EC" id="4.4.1.20" evidence="16"/>
<keyword evidence="5" id="KW-1000">Mitochondrion outer membrane</keyword>
<dbReference type="PANTHER" id="PTHR10250:SF26">
    <property type="entry name" value="GLUTATHIONE S-TRANSFERASE 3, MITOCHONDRIAL"/>
    <property type="match status" value="1"/>
</dbReference>
<keyword evidence="8" id="KW-0443">Lipid metabolism</keyword>
<evidence type="ECO:0000256" key="20">
    <source>
        <dbReference type="ARBA" id="ARBA00069748"/>
    </source>
</evidence>
<evidence type="ECO:0000256" key="23">
    <source>
        <dbReference type="SAM" id="Phobius"/>
    </source>
</evidence>
<feature type="transmembrane region" description="Helical" evidence="23">
    <location>
        <begin position="7"/>
        <end position="25"/>
    </location>
</feature>
<dbReference type="GO" id="GO:0006629">
    <property type="term" value="P:lipid metabolic process"/>
    <property type="evidence" value="ECO:0007669"/>
    <property type="project" value="UniProtKB-KW"/>
</dbReference>
<gene>
    <name evidence="25" type="primary">LOC116222147</name>
</gene>
<keyword evidence="7" id="KW-0560">Oxidoreductase</keyword>
<keyword evidence="9" id="KW-0496">Mitochondrion</keyword>
<dbReference type="Proteomes" id="UP000515152">
    <property type="component" value="Chromosome 10"/>
</dbReference>
<evidence type="ECO:0000256" key="4">
    <source>
        <dbReference type="ARBA" id="ARBA00022692"/>
    </source>
</evidence>
<keyword evidence="24" id="KW-1185">Reference proteome</keyword>
<evidence type="ECO:0000313" key="25">
    <source>
        <dbReference type="RefSeq" id="XP_031431102.1"/>
    </source>
</evidence>
<dbReference type="Gene3D" id="1.20.120.550">
    <property type="entry name" value="Membrane associated eicosanoid/glutathione metabolism-like domain"/>
    <property type="match status" value="1"/>
</dbReference>
<evidence type="ECO:0000256" key="21">
    <source>
        <dbReference type="ARBA" id="ARBA00075145"/>
    </source>
</evidence>
<keyword evidence="4 23" id="KW-0812">Transmembrane</keyword>
<evidence type="ECO:0000256" key="13">
    <source>
        <dbReference type="ARBA" id="ARBA00023288"/>
    </source>
</evidence>
<comment type="similarity">
    <text evidence="2">Belongs to the MAPEG family.</text>
</comment>
<evidence type="ECO:0000256" key="18">
    <source>
        <dbReference type="ARBA" id="ARBA00049298"/>
    </source>
</evidence>
<dbReference type="OrthoDB" id="410651at2759"/>
<evidence type="ECO:0000256" key="12">
    <source>
        <dbReference type="ARBA" id="ARBA00023239"/>
    </source>
</evidence>
<keyword evidence="11" id="KW-0564">Palmitate</keyword>
<dbReference type="GO" id="GO:0004364">
    <property type="term" value="F:glutathione transferase activity"/>
    <property type="evidence" value="ECO:0007669"/>
    <property type="project" value="TreeGrafter"/>
</dbReference>
<accession>A0A6P8G617</accession>
<dbReference type="SUPFAM" id="SSF161084">
    <property type="entry name" value="MAPEG domain-like"/>
    <property type="match status" value="1"/>
</dbReference>
<evidence type="ECO:0000256" key="5">
    <source>
        <dbReference type="ARBA" id="ARBA00022787"/>
    </source>
</evidence>
<evidence type="ECO:0000256" key="19">
    <source>
        <dbReference type="ARBA" id="ARBA00051411"/>
    </source>
</evidence>
<keyword evidence="13" id="KW-0449">Lipoprotein</keyword>
<dbReference type="KEGG" id="char:116222147"/>
<dbReference type="Pfam" id="PF01124">
    <property type="entry name" value="MAPEG"/>
    <property type="match status" value="1"/>
</dbReference>
<dbReference type="GeneID" id="116222147"/>
<evidence type="ECO:0000256" key="9">
    <source>
        <dbReference type="ARBA" id="ARBA00023128"/>
    </source>
</evidence>
<evidence type="ECO:0000256" key="6">
    <source>
        <dbReference type="ARBA" id="ARBA00022989"/>
    </source>
</evidence>
<evidence type="ECO:0000313" key="24">
    <source>
        <dbReference type="Proteomes" id="UP000515152"/>
    </source>
</evidence>
<protein>
    <recommendedName>
        <fullName evidence="20">Glutathione S-transferase 3, mitochondrial</fullName>
        <ecNumber evidence="16">4.4.1.20</ecNumber>
    </recommendedName>
    <alternativeName>
        <fullName evidence="21">Glutathione peroxidase MGST3</fullName>
    </alternativeName>
    <alternativeName>
        <fullName evidence="22">LTC4 synthase MGST3</fullName>
    </alternativeName>
</protein>
<evidence type="ECO:0000256" key="11">
    <source>
        <dbReference type="ARBA" id="ARBA00023139"/>
    </source>
</evidence>
<dbReference type="GO" id="GO:0005635">
    <property type="term" value="C:nuclear envelope"/>
    <property type="evidence" value="ECO:0007669"/>
    <property type="project" value="TreeGrafter"/>
</dbReference>
<keyword evidence="6 23" id="KW-1133">Transmembrane helix</keyword>
<evidence type="ECO:0000256" key="2">
    <source>
        <dbReference type="ARBA" id="ARBA00010459"/>
    </source>
</evidence>
<proteinExistence type="inferred from homology"/>
<sequence length="154" mass="17250">MVTLSKEYGYVVLTGCASFVLIKYLSHKVCKARKQYNVECPKVYSDDVDAETGDIFNRIVKNQQNTNENLPPFLFHLSIGGLQHPRLASALGMVWIVSRVVSAHACCSEDPAKQHGGKLSEVALFGMFLCSLDTGKVILGWRRPCFPRRFITRV</sequence>
<evidence type="ECO:0000256" key="22">
    <source>
        <dbReference type="ARBA" id="ARBA00076908"/>
    </source>
</evidence>
<comment type="catalytic activity">
    <reaction evidence="19">
        <text>15-deoxy-Delta(12,14)-prostaglandin J2 + glutathione = 15-deoxy-Delta(12,14)-prostaglandin J2-S-(R)-glutathione</text>
        <dbReference type="Rhea" id="RHEA:75963"/>
        <dbReference type="ChEBI" id="CHEBI:57925"/>
        <dbReference type="ChEBI" id="CHEBI:85236"/>
        <dbReference type="ChEBI" id="CHEBI:194498"/>
    </reaction>
    <physiologicalReaction direction="left-to-right" evidence="19">
        <dbReference type="Rhea" id="RHEA:75964"/>
    </physiologicalReaction>
</comment>